<feature type="domain" description="TRPM-like" evidence="12">
    <location>
        <begin position="490"/>
        <end position="586"/>
    </location>
</feature>
<evidence type="ECO:0000256" key="8">
    <source>
        <dbReference type="SAM" id="MobiDB-lite"/>
    </source>
</evidence>
<feature type="compositionally biased region" description="Acidic residues" evidence="8">
    <location>
        <begin position="844"/>
        <end position="854"/>
    </location>
</feature>
<feature type="region of interest" description="Disordered" evidence="8">
    <location>
        <begin position="1447"/>
        <end position="1499"/>
    </location>
</feature>
<evidence type="ECO:0000256" key="5">
    <source>
        <dbReference type="ARBA" id="ARBA00023065"/>
    </source>
</evidence>
<dbReference type="Proteomes" id="UP000005239">
    <property type="component" value="Unassembled WGS sequence"/>
</dbReference>
<dbReference type="GO" id="GO:0098655">
    <property type="term" value="P:monoatomic cation transmembrane transport"/>
    <property type="evidence" value="ECO:0000318"/>
    <property type="project" value="GO_Central"/>
</dbReference>
<evidence type="ECO:0000256" key="7">
    <source>
        <dbReference type="ARBA" id="ARBA00023303"/>
    </source>
</evidence>
<keyword evidence="14" id="KW-1185">Reference proteome</keyword>
<evidence type="ECO:0000256" key="9">
    <source>
        <dbReference type="SAM" id="Phobius"/>
    </source>
</evidence>
<organism evidence="13 14">
    <name type="scientific">Pristionchus pacificus</name>
    <name type="common">Parasitic nematode worm</name>
    <dbReference type="NCBI Taxonomy" id="54126"/>
    <lineage>
        <taxon>Eukaryota</taxon>
        <taxon>Metazoa</taxon>
        <taxon>Ecdysozoa</taxon>
        <taxon>Nematoda</taxon>
        <taxon>Chromadorea</taxon>
        <taxon>Rhabditida</taxon>
        <taxon>Rhabditina</taxon>
        <taxon>Diplogasteromorpha</taxon>
        <taxon>Diplogasteroidea</taxon>
        <taxon>Neodiplogasteridae</taxon>
        <taxon>Pristionchus</taxon>
    </lineage>
</organism>
<dbReference type="InterPro" id="IPR050927">
    <property type="entry name" value="TRPM"/>
</dbReference>
<feature type="transmembrane region" description="Helical" evidence="9">
    <location>
        <begin position="998"/>
        <end position="1020"/>
    </location>
</feature>
<keyword evidence="4 9" id="KW-1133">Transmembrane helix</keyword>
<keyword evidence="7" id="KW-0407">Ion channel</keyword>
<dbReference type="OrthoDB" id="301415at2759"/>
<dbReference type="GO" id="GO:0030001">
    <property type="term" value="P:metal ion transport"/>
    <property type="evidence" value="ECO:0000318"/>
    <property type="project" value="GO_Central"/>
</dbReference>
<dbReference type="InterPro" id="IPR057366">
    <property type="entry name" value="TRPM-like"/>
</dbReference>
<feature type="compositionally biased region" description="Polar residues" evidence="8">
    <location>
        <begin position="865"/>
        <end position="886"/>
    </location>
</feature>
<evidence type="ECO:0000256" key="2">
    <source>
        <dbReference type="ARBA" id="ARBA00022448"/>
    </source>
</evidence>
<reference evidence="13" key="2">
    <citation type="submission" date="2022-06" db="UniProtKB">
        <authorList>
            <consortium name="EnsemblMetazoa"/>
        </authorList>
    </citation>
    <scope>IDENTIFICATION</scope>
    <source>
        <strain evidence="13">PS312</strain>
    </source>
</reference>
<keyword evidence="2" id="KW-0813">Transport</keyword>
<evidence type="ECO:0000259" key="12">
    <source>
        <dbReference type="Pfam" id="PF25508"/>
    </source>
</evidence>
<dbReference type="EnsemblMetazoa" id="PPA06415.1">
    <property type="protein sequence ID" value="PPA06415.1"/>
    <property type="gene ID" value="WBGene00095969"/>
</dbReference>
<feature type="transmembrane region" description="Helical" evidence="9">
    <location>
        <begin position="1243"/>
        <end position="1268"/>
    </location>
</feature>
<feature type="region of interest" description="Disordered" evidence="8">
    <location>
        <begin position="901"/>
        <end position="950"/>
    </location>
</feature>
<sequence>MESKEIRIEIEGEKERTKKTTKRNSVDVPTMLSAPIHVRGNEWKDMITLADIMDQPKGYDNKAFENTRPRSNTKQKSWIEQTLKKRECIRFIPSHNNTNKCGCGRSLDQHSSRVSSDLPLSSINSIDSPPLSSLDRQRWAIRKHTLQLPTDAYGTINFEGQSLIQSLSQSLHKGGGHSKEAHYARVAFDTSPETLLKLMHGVWRMKPPKLIMTIHGGITDFDLQPKLARALRRGIMKAVESTDTWIITSGMNEGAVRHISDALEDLNGTRKNRTCYSIGIAPWGLLKKKNRLIGENIRIKYNMSPFSTGKFVELNDAHSHFLMVDNGTIGRYGAEIVLRRRLETLLATGNVPVVCVVIEGGAFSIKVIHDYLTTSPFIPVVICDGSGRASDLLAFTHQYLKEANYIPESVRSQLLSLVKNVFDVDEAQGRKLLRQIIECAQTKKLLHIFRLGEGIDDVDHAIFSALIKGTKVDQLKLALQWNRVDIARTHIFGGSIEWRENEMHEALMFSLLHDRVEFVKLIMEKGVAIQSFLTFERLERLYNTHLGPKHSLHSLTKSDTFTLPQIGNVVEKLIGSAYRSTYTTEKFIARYNLYAFRNQGTENGKGPLTSLNQRDENGGTSRNKTAIGIGMFKLNAQEVMEDDEDNEDEGISVTDMLFTFENPFHELLIWAVLTKRHSIAMTIWRYGEEGIAKALIATKLYKSLASNAADQYLDLHFCQELKKSEEQFRVASRELMEECYKTDEQLARKLLTYELNNWGDLTSLSIASMNEDRDCQTILTDMWRGAVVSKGSLDMLIIGGILIPPFIFLLEFKSEEEIQRLPHSAADHESDSDSDDSSLSSDDSFSEESEDSDADEKTTKETKRSSLNMSNFVSPNSSFRKNGPQQPHSIEALVANTLPGFLQNPSIPPSQRTSSFNNGVNGGRERSGTFRAKKQKKKKESETDSPRSSRSISFAFGRKTSTVNNEESESDEEKKSVRRNKTPLTWTRKLYEFYTAPITTFWLWVLAFGVFYLLLVYILLLRSDPNLRWEEYFIFTYVVVYGCETFRKFIFFKERPFKNKLKKFFVSWRNGSILLAVITYILGFILRCIPDTLSVRYLPSPSRNISHFRMLGRIIIIMNSVIWPFRLVNFLSVHRKLGPYIKIATIMIPRTMTMITLLFVVMLSYGLVRQGITYPDEDWHPILIRNIFLKPYYMLYGEVYADEIDTCSDGIWDTHIELGIPISEMNTTDPSGTCVPGHWVSPLYMTVFMLLANVLLMNSMVACCTVVYEGRIDKSREIWLLERFKHVMEFESTPSLPPPFTIITHIYQLIQYYSTKNEEDRARLMDDSLKTFMSPDGLKSLHRFENECLEEMERKKEWKKYHSQQELLSRTSNKTEQIVNKVSSISNVEESLRELIKDVDSRMNCVESSKKEELHQLRLITSHLDHLSGRTHKKPVKRLSIPRVVVKNTEEHDDSETEKDRIRQSSGGRKHRQHNEYTTIADGIQGPTPRPISHPFPRRNRFNSAEINSMLFSVSEGDEPRATDFLLTDGEKEETISLYKQFQ</sequence>
<evidence type="ECO:0000256" key="4">
    <source>
        <dbReference type="ARBA" id="ARBA00022989"/>
    </source>
</evidence>
<comment type="subcellular location">
    <subcellularLocation>
        <location evidence="1">Membrane</location>
        <topology evidence="1">Multi-pass membrane protein</topology>
    </subcellularLocation>
</comment>
<reference evidence="14" key="1">
    <citation type="journal article" date="2008" name="Nat. Genet.">
        <title>The Pristionchus pacificus genome provides a unique perspective on nematode lifestyle and parasitism.</title>
        <authorList>
            <person name="Dieterich C."/>
            <person name="Clifton S.W."/>
            <person name="Schuster L.N."/>
            <person name="Chinwalla A."/>
            <person name="Delehaunty K."/>
            <person name="Dinkelacker I."/>
            <person name="Fulton L."/>
            <person name="Fulton R."/>
            <person name="Godfrey J."/>
            <person name="Minx P."/>
            <person name="Mitreva M."/>
            <person name="Roeseler W."/>
            <person name="Tian H."/>
            <person name="Witte H."/>
            <person name="Yang S.P."/>
            <person name="Wilson R.K."/>
            <person name="Sommer R.J."/>
        </authorList>
    </citation>
    <scope>NUCLEOTIDE SEQUENCE [LARGE SCALE GENOMIC DNA]</scope>
    <source>
        <strain evidence="14">PS312</strain>
    </source>
</reference>
<dbReference type="PANTHER" id="PTHR13800">
    <property type="entry name" value="TRANSIENT RECEPTOR POTENTIAL CATION CHANNEL, SUBFAMILY M, MEMBER 6"/>
    <property type="match status" value="1"/>
</dbReference>
<evidence type="ECO:0000259" key="11">
    <source>
        <dbReference type="Pfam" id="PF18139"/>
    </source>
</evidence>
<name>A0A2A6CB32_PRIPA</name>
<dbReference type="Pfam" id="PF25508">
    <property type="entry name" value="TRPM2"/>
    <property type="match status" value="2"/>
</dbReference>
<accession>A0A2A6CB32</accession>
<protein>
    <submittedName>
        <fullName evidence="13">Gtl-1</fullName>
    </submittedName>
</protein>
<evidence type="ECO:0000313" key="14">
    <source>
        <dbReference type="Proteomes" id="UP000005239"/>
    </source>
</evidence>
<feature type="domain" description="TRPM SLOG" evidence="11">
    <location>
        <begin position="181"/>
        <end position="439"/>
    </location>
</feature>
<evidence type="ECO:0000259" key="10">
    <source>
        <dbReference type="Pfam" id="PF00520"/>
    </source>
</evidence>
<feature type="region of interest" description="Disordered" evidence="8">
    <location>
        <begin position="821"/>
        <end position="886"/>
    </location>
</feature>
<dbReference type="Pfam" id="PF00520">
    <property type="entry name" value="Ion_trans"/>
    <property type="match status" value="1"/>
</dbReference>
<evidence type="ECO:0000256" key="3">
    <source>
        <dbReference type="ARBA" id="ARBA00022692"/>
    </source>
</evidence>
<feature type="compositionally biased region" description="Basic and acidic residues" evidence="8">
    <location>
        <begin position="821"/>
        <end position="831"/>
    </location>
</feature>
<proteinExistence type="predicted"/>
<accession>A0A8R1U5D5</accession>
<dbReference type="GO" id="GO:0005886">
    <property type="term" value="C:plasma membrane"/>
    <property type="evidence" value="ECO:0000318"/>
    <property type="project" value="GO_Central"/>
</dbReference>
<feature type="transmembrane region" description="Helical" evidence="9">
    <location>
        <begin position="1143"/>
        <end position="1168"/>
    </location>
</feature>
<keyword evidence="5" id="KW-0406">Ion transport</keyword>
<feature type="transmembrane region" description="Helical" evidence="9">
    <location>
        <begin position="1071"/>
        <end position="1090"/>
    </location>
</feature>
<dbReference type="InterPro" id="IPR041491">
    <property type="entry name" value="TRPM_SLOG"/>
</dbReference>
<dbReference type="GO" id="GO:0005261">
    <property type="term" value="F:monoatomic cation channel activity"/>
    <property type="evidence" value="ECO:0000318"/>
    <property type="project" value="GO_Central"/>
</dbReference>
<gene>
    <name evidence="13" type="primary">WBGene00095969</name>
</gene>
<feature type="compositionally biased region" description="Basic and acidic residues" evidence="8">
    <location>
        <begin position="855"/>
        <end position="864"/>
    </location>
</feature>
<keyword evidence="6 9" id="KW-0472">Membrane</keyword>
<feature type="domain" description="Ion transport" evidence="10">
    <location>
        <begin position="1001"/>
        <end position="1263"/>
    </location>
</feature>
<feature type="transmembrane region" description="Helical" evidence="9">
    <location>
        <begin position="1110"/>
        <end position="1131"/>
    </location>
</feature>
<feature type="compositionally biased region" description="Polar residues" evidence="8">
    <location>
        <begin position="903"/>
        <end position="919"/>
    </location>
</feature>
<dbReference type="Pfam" id="PF18139">
    <property type="entry name" value="LSDAT_euk"/>
    <property type="match status" value="1"/>
</dbReference>
<feature type="domain" description="TRPM-like" evidence="12">
    <location>
        <begin position="659"/>
        <end position="773"/>
    </location>
</feature>
<dbReference type="InterPro" id="IPR005821">
    <property type="entry name" value="Ion_trans_dom"/>
</dbReference>
<dbReference type="PANTHER" id="PTHR13800:SF10">
    <property type="entry name" value="GTL-1"/>
    <property type="match status" value="1"/>
</dbReference>
<evidence type="ECO:0000256" key="1">
    <source>
        <dbReference type="ARBA" id="ARBA00004141"/>
    </source>
</evidence>
<keyword evidence="3 9" id="KW-0812">Transmembrane</keyword>
<evidence type="ECO:0000256" key="6">
    <source>
        <dbReference type="ARBA" id="ARBA00023136"/>
    </source>
</evidence>
<evidence type="ECO:0000313" key="13">
    <source>
        <dbReference type="EnsemblMetazoa" id="PPA06415.1"/>
    </source>
</evidence>